<dbReference type="Pfam" id="PF02536">
    <property type="entry name" value="mTERF"/>
    <property type="match status" value="1"/>
</dbReference>
<evidence type="ECO:0000256" key="2">
    <source>
        <dbReference type="ARBA" id="ARBA00022472"/>
    </source>
</evidence>
<keyword evidence="2" id="KW-0805">Transcription regulation</keyword>
<keyword evidence="3" id="KW-0809">Transit peptide</keyword>
<accession>A0ABD0VN47</accession>
<dbReference type="InterPro" id="IPR003690">
    <property type="entry name" value="MTERF"/>
</dbReference>
<dbReference type="SMART" id="SM00733">
    <property type="entry name" value="Mterf"/>
    <property type="match status" value="6"/>
</dbReference>
<gene>
    <name evidence="4" type="ORF">M5K25_002608</name>
</gene>
<dbReference type="Gene3D" id="1.25.70.10">
    <property type="entry name" value="Transcription termination factor 3, mitochondrial"/>
    <property type="match status" value="1"/>
</dbReference>
<evidence type="ECO:0000256" key="1">
    <source>
        <dbReference type="ARBA" id="ARBA00007692"/>
    </source>
</evidence>
<name>A0ABD0VN47_DENTH</name>
<dbReference type="Proteomes" id="UP001552299">
    <property type="component" value="Unassembled WGS sequence"/>
</dbReference>
<proteinExistence type="inferred from homology"/>
<keyword evidence="2" id="KW-0806">Transcription termination</keyword>
<reference evidence="4 5" key="1">
    <citation type="journal article" date="2024" name="Plant Biotechnol. J.">
        <title>Dendrobium thyrsiflorum genome and its molecular insights into genes involved in important horticultural traits.</title>
        <authorList>
            <person name="Chen B."/>
            <person name="Wang J.Y."/>
            <person name="Zheng P.J."/>
            <person name="Li K.L."/>
            <person name="Liang Y.M."/>
            <person name="Chen X.F."/>
            <person name="Zhang C."/>
            <person name="Zhao X."/>
            <person name="He X."/>
            <person name="Zhang G.Q."/>
            <person name="Liu Z.J."/>
            <person name="Xu Q."/>
        </authorList>
    </citation>
    <scope>NUCLEOTIDE SEQUENCE [LARGE SCALE GENOMIC DNA]</scope>
    <source>
        <strain evidence="4">GZMU011</strain>
    </source>
</reference>
<comment type="caution">
    <text evidence="4">The sequence shown here is derived from an EMBL/GenBank/DDBJ whole genome shotgun (WGS) entry which is preliminary data.</text>
</comment>
<dbReference type="InterPro" id="IPR038538">
    <property type="entry name" value="MTERF_sf"/>
</dbReference>
<protein>
    <submittedName>
        <fullName evidence="4">Uncharacterized protein</fullName>
    </submittedName>
</protein>
<evidence type="ECO:0000313" key="5">
    <source>
        <dbReference type="Proteomes" id="UP001552299"/>
    </source>
</evidence>
<keyword evidence="5" id="KW-1185">Reference proteome</keyword>
<keyword evidence="2" id="KW-0804">Transcription</keyword>
<evidence type="ECO:0000256" key="3">
    <source>
        <dbReference type="ARBA" id="ARBA00022946"/>
    </source>
</evidence>
<comment type="similarity">
    <text evidence="1">Belongs to the mTERF family.</text>
</comment>
<organism evidence="4 5">
    <name type="scientific">Dendrobium thyrsiflorum</name>
    <name type="common">Pinecone-like raceme dendrobium</name>
    <name type="synonym">Orchid</name>
    <dbReference type="NCBI Taxonomy" id="117978"/>
    <lineage>
        <taxon>Eukaryota</taxon>
        <taxon>Viridiplantae</taxon>
        <taxon>Streptophyta</taxon>
        <taxon>Embryophyta</taxon>
        <taxon>Tracheophyta</taxon>
        <taxon>Spermatophyta</taxon>
        <taxon>Magnoliopsida</taxon>
        <taxon>Liliopsida</taxon>
        <taxon>Asparagales</taxon>
        <taxon>Orchidaceae</taxon>
        <taxon>Epidendroideae</taxon>
        <taxon>Malaxideae</taxon>
        <taxon>Dendrobiinae</taxon>
        <taxon>Dendrobium</taxon>
    </lineage>
</organism>
<dbReference type="PANTHER" id="PTHR13068:SF46">
    <property type="entry name" value="OS03G0360600 PROTEIN"/>
    <property type="match status" value="1"/>
</dbReference>
<dbReference type="EMBL" id="JANQDX010000003">
    <property type="protein sequence ID" value="KAL0926384.1"/>
    <property type="molecule type" value="Genomic_DNA"/>
</dbReference>
<dbReference type="PANTHER" id="PTHR13068">
    <property type="entry name" value="CGI-12 PROTEIN-RELATED"/>
    <property type="match status" value="1"/>
</dbReference>
<evidence type="ECO:0000313" key="4">
    <source>
        <dbReference type="EMBL" id="KAL0926384.1"/>
    </source>
</evidence>
<sequence length="487" mass="55014">MSELVKLSNKNLCAEIVITLQEVYEDESNSNRMEVLSTKQMVECVITYNEGVASGPSVGVKDKTVSYFVNDATSFKPALRSFAIKSDGDLASGGRVLSAFLHPHLASPYLYQEKKKQRKNKSKILFSIGSLPPAFTGSHVNMEEAIHIRCLYFAQLPPPPSPSPSPSKYEFFPYHLHKFPTSSSRKSRPRHPIFLAKNLVIAPRAPVSFPELPRKSPSIPIDTSFPFREKMLFLDSVGVDLFALVEDHPLIVSASIAELRAAVDFLVSLGFSSMDLRRMCGMCPEILTAGGPSAFNPVLTFLLREAGVQSSDLCYVISRRPRLLVSDVAGRLRPTLYFLQMLGISETARHAHLLSCSVEEKFLPRLEFLQKVGFSSREARSMARRFPQIFCYSIKANLEPKLEFFTGIMERELKEIKNFPQYFSFSLEKKIKPRYRLCKENAVFFELPALLKPSDDEFQRRLEVCVSSSTPLRRSPLWKEGLSDDYL</sequence>
<dbReference type="GO" id="GO:0006353">
    <property type="term" value="P:DNA-templated transcription termination"/>
    <property type="evidence" value="ECO:0007669"/>
    <property type="project" value="UniProtKB-KW"/>
</dbReference>
<dbReference type="AlphaFoldDB" id="A0ABD0VN47"/>